<dbReference type="GO" id="GO:0004519">
    <property type="term" value="F:endonuclease activity"/>
    <property type="evidence" value="ECO:0007669"/>
    <property type="project" value="UniProtKB-KW"/>
</dbReference>
<dbReference type="EMBL" id="CP001047">
    <property type="protein sequence ID" value="ACF07417.1"/>
    <property type="molecule type" value="Genomic_DNA"/>
</dbReference>
<gene>
    <name evidence="10" type="ordered locus">MARTH_orf636</name>
</gene>
<dbReference type="PANTHER" id="PTHR46986:SF1">
    <property type="entry name" value="ENDORIBONUCLEASE YBEY, CHLOROPLASTIC"/>
    <property type="match status" value="1"/>
</dbReference>
<dbReference type="PANTHER" id="PTHR46986">
    <property type="entry name" value="ENDORIBONUCLEASE YBEY, CHLOROPLASTIC"/>
    <property type="match status" value="1"/>
</dbReference>
<dbReference type="GO" id="GO:0046872">
    <property type="term" value="F:metal ion binding"/>
    <property type="evidence" value="ECO:0007669"/>
    <property type="project" value="UniProtKB-KW"/>
</dbReference>
<evidence type="ECO:0000256" key="8">
    <source>
        <dbReference type="ARBA" id="ARBA00022801"/>
    </source>
</evidence>
<keyword evidence="5" id="KW-0540">Nuclease</keyword>
<dbReference type="AlphaFoldDB" id="B3PN15"/>
<comment type="similarity">
    <text evidence="2">Belongs to the endoribonuclease YbeY family.</text>
</comment>
<dbReference type="GO" id="GO:0004222">
    <property type="term" value="F:metalloendopeptidase activity"/>
    <property type="evidence" value="ECO:0007669"/>
    <property type="project" value="InterPro"/>
</dbReference>
<organism evidence="10 11">
    <name type="scientific">Metamycoplasma arthritidis (strain 158L3-1)</name>
    <name type="common">Mycoplasma arthritidis</name>
    <dbReference type="NCBI Taxonomy" id="243272"/>
    <lineage>
        <taxon>Bacteria</taxon>
        <taxon>Bacillati</taxon>
        <taxon>Mycoplasmatota</taxon>
        <taxon>Mycoplasmoidales</taxon>
        <taxon>Metamycoplasmataceae</taxon>
        <taxon>Metamycoplasma</taxon>
    </lineage>
</organism>
<protein>
    <submittedName>
        <fullName evidence="10">Uncharacterized protein</fullName>
    </submittedName>
</protein>
<evidence type="ECO:0000256" key="9">
    <source>
        <dbReference type="ARBA" id="ARBA00022833"/>
    </source>
</evidence>
<dbReference type="STRING" id="243272.MARTH_orf636"/>
<proteinExistence type="inferred from homology"/>
<dbReference type="eggNOG" id="COG0319">
    <property type="taxonomic scope" value="Bacteria"/>
</dbReference>
<dbReference type="Proteomes" id="UP000008812">
    <property type="component" value="Chromosome"/>
</dbReference>
<evidence type="ECO:0000256" key="4">
    <source>
        <dbReference type="ARBA" id="ARBA00022552"/>
    </source>
</evidence>
<dbReference type="NCBIfam" id="TIGR00043">
    <property type="entry name" value="rRNA maturation RNase YbeY"/>
    <property type="match status" value="1"/>
</dbReference>
<evidence type="ECO:0000256" key="5">
    <source>
        <dbReference type="ARBA" id="ARBA00022722"/>
    </source>
</evidence>
<evidence type="ECO:0000256" key="7">
    <source>
        <dbReference type="ARBA" id="ARBA00022759"/>
    </source>
</evidence>
<name>B3PN15_META1</name>
<evidence type="ECO:0000313" key="10">
    <source>
        <dbReference type="EMBL" id="ACF07417.1"/>
    </source>
</evidence>
<keyword evidence="4" id="KW-0698">rRNA processing</keyword>
<dbReference type="GO" id="GO:0006364">
    <property type="term" value="P:rRNA processing"/>
    <property type="evidence" value="ECO:0007669"/>
    <property type="project" value="UniProtKB-KW"/>
</dbReference>
<dbReference type="SUPFAM" id="SSF55486">
    <property type="entry name" value="Metalloproteases ('zincins'), catalytic domain"/>
    <property type="match status" value="1"/>
</dbReference>
<evidence type="ECO:0000313" key="11">
    <source>
        <dbReference type="Proteomes" id="UP000008812"/>
    </source>
</evidence>
<sequence>MAPKMKKLNRHFRNKNYVTDILSFPLEGLEELNFLEVLPLGQIIMSPWKIKKQAKEFNHSLKREFCYIFAHGIAHLFGFDHQTEDEAKIMNAHVDNIMNKLNIRRS</sequence>
<dbReference type="Pfam" id="PF02130">
    <property type="entry name" value="YbeY"/>
    <property type="match status" value="1"/>
</dbReference>
<keyword evidence="9" id="KW-0862">Zinc</keyword>
<evidence type="ECO:0000256" key="2">
    <source>
        <dbReference type="ARBA" id="ARBA00010875"/>
    </source>
</evidence>
<keyword evidence="7" id="KW-0255">Endonuclease</keyword>
<dbReference type="HOGENOM" id="CLU_106710_3_0_14"/>
<evidence type="ECO:0000256" key="3">
    <source>
        <dbReference type="ARBA" id="ARBA00022517"/>
    </source>
</evidence>
<keyword evidence="11" id="KW-1185">Reference proteome</keyword>
<dbReference type="InterPro" id="IPR023091">
    <property type="entry name" value="MetalPrtase_cat_dom_sf_prd"/>
</dbReference>
<reference evidence="10 11" key="1">
    <citation type="journal article" date="2008" name="Infect. Immun.">
        <title>Genome of Mycoplasma arthritidis.</title>
        <authorList>
            <person name="Dybvig K."/>
            <person name="Zuhua C."/>
            <person name="Lao P."/>
            <person name="Jordan D.S."/>
            <person name="French C.T."/>
            <person name="Tu A.H."/>
            <person name="Loraine A.E."/>
        </authorList>
    </citation>
    <scope>NUCLEOTIDE SEQUENCE [LARGE SCALE GENOMIC DNA]</scope>
    <source>
        <strain evidence="10 11">158L3-1</strain>
    </source>
</reference>
<comment type="cofactor">
    <cofactor evidence="1">
        <name>Zn(2+)</name>
        <dbReference type="ChEBI" id="CHEBI:29105"/>
    </cofactor>
</comment>
<evidence type="ECO:0000256" key="1">
    <source>
        <dbReference type="ARBA" id="ARBA00001947"/>
    </source>
</evidence>
<dbReference type="InterPro" id="IPR002036">
    <property type="entry name" value="YbeY"/>
</dbReference>
<evidence type="ECO:0000256" key="6">
    <source>
        <dbReference type="ARBA" id="ARBA00022723"/>
    </source>
</evidence>
<dbReference type="KEGG" id="mat:MARTH_orf636"/>
<dbReference type="Gene3D" id="3.40.390.30">
    <property type="entry name" value="Metalloproteases ('zincins'), catalytic domain"/>
    <property type="match status" value="1"/>
</dbReference>
<keyword evidence="3" id="KW-0690">Ribosome biogenesis</keyword>
<keyword evidence="8" id="KW-0378">Hydrolase</keyword>
<keyword evidence="6" id="KW-0479">Metal-binding</keyword>
<accession>B3PN15</accession>